<dbReference type="Proteomes" id="UP000000763">
    <property type="component" value="Chromosome 3"/>
</dbReference>
<sequence>MATKEFDELTLDGTNYPIWASDIKINFASRGILNTIEEPNDGDPEIEPRKLNTALFLLRLYIHKDLKHEYMLETSPLNLWKALKERYDQQKELIWPEANYEWVEVLRTRANGGREDRENSINYASGGQNNAENKKGFKENSSNNPKNLTRKRIRNNNRRKFKGRKKGKGKERPEVASSHQAPVEPESNLNVLPEDVAPLSMSNDIAPIGEELCLVDSEPNHLNSLNAFKEISVALLCQDLDRSVLHAADLVQLRPTAYHETSPMQLVRGNPPSISHLQKFGCAVYILISPPQRTAMGPHRKVGIYVGFKSPSIIKYLEPLTGDLFTARFADSIFDEEHFPALGRDFKYQKECQEIDWDVQGIPASDPRTTETELQVQKIIHLQRLANNLPDAFTNYKGVTKSFIPAKNAPERVELMDVVTAYLYGSLDYDIYMKVPDGIDIPNQKSYPSKTPMVVRSLDVEKDPFRPKEDGEDVLGPDFPYLSAIGALMYFANSTRPDIAFSVKLLARYSAAPTKRHWTGVKNVFRYLNGTRDLGLFFKKNQDSTLIGYTDAGYLSDPHNTRSQTGFVFLQGGTAISWKSSKQTLVATSTNHSEIIALYKASRECVWLRSMVNHILTSCSIGSLESPTIIYEDNGACVV</sequence>
<evidence type="ECO:0000256" key="1">
    <source>
        <dbReference type="SAM" id="MobiDB-lite"/>
    </source>
</evidence>
<proteinExistence type="predicted"/>
<evidence type="ECO:0000313" key="3">
    <source>
        <dbReference type="Proteomes" id="UP000000763"/>
    </source>
</evidence>
<dbReference type="AlphaFoldDB" id="Q7Y0F5"/>
<gene>
    <name evidence="2" type="primary">OSJNBb0074M06.6</name>
</gene>
<dbReference type="PANTHER" id="PTHR11439">
    <property type="entry name" value="GAG-POL-RELATED RETROTRANSPOSON"/>
    <property type="match status" value="1"/>
</dbReference>
<accession>Q7Y0F5</accession>
<feature type="region of interest" description="Disordered" evidence="1">
    <location>
        <begin position="115"/>
        <end position="190"/>
    </location>
</feature>
<evidence type="ECO:0000313" key="2">
    <source>
        <dbReference type="EMBL" id="AAP50929.1"/>
    </source>
</evidence>
<reference evidence="3" key="1">
    <citation type="journal article" date="2005" name="Nature">
        <title>The map-based sequence of the rice genome.</title>
        <authorList>
            <consortium name="International rice genome sequencing project (IRGSP)"/>
            <person name="Matsumoto T."/>
            <person name="Wu J."/>
            <person name="Kanamori H."/>
            <person name="Katayose Y."/>
            <person name="Fujisawa M."/>
            <person name="Namiki N."/>
            <person name="Mizuno H."/>
            <person name="Yamamoto K."/>
            <person name="Antonio B.A."/>
            <person name="Baba T."/>
            <person name="Sakata K."/>
            <person name="Nagamura Y."/>
            <person name="Aoki H."/>
            <person name="Arikawa K."/>
            <person name="Arita K."/>
            <person name="Bito T."/>
            <person name="Chiden Y."/>
            <person name="Fujitsuka N."/>
            <person name="Fukunaka R."/>
            <person name="Hamada M."/>
            <person name="Harada C."/>
            <person name="Hayashi A."/>
            <person name="Hijishita S."/>
            <person name="Honda M."/>
            <person name="Hosokawa S."/>
            <person name="Ichikawa Y."/>
            <person name="Idonuma A."/>
            <person name="Iijima M."/>
            <person name="Ikeda M."/>
            <person name="Ikeno M."/>
            <person name="Ito K."/>
            <person name="Ito S."/>
            <person name="Ito T."/>
            <person name="Ito Y."/>
            <person name="Ito Y."/>
            <person name="Iwabuchi A."/>
            <person name="Kamiya K."/>
            <person name="Karasawa W."/>
            <person name="Kurita K."/>
            <person name="Katagiri S."/>
            <person name="Kikuta A."/>
            <person name="Kobayashi H."/>
            <person name="Kobayashi N."/>
            <person name="Machita K."/>
            <person name="Maehara T."/>
            <person name="Masukawa M."/>
            <person name="Mizubayashi T."/>
            <person name="Mukai Y."/>
            <person name="Nagasaki H."/>
            <person name="Nagata Y."/>
            <person name="Naito S."/>
            <person name="Nakashima M."/>
            <person name="Nakama Y."/>
            <person name="Nakamichi Y."/>
            <person name="Nakamura M."/>
            <person name="Meguro A."/>
            <person name="Negishi M."/>
            <person name="Ohta I."/>
            <person name="Ohta T."/>
            <person name="Okamoto M."/>
            <person name="Ono N."/>
            <person name="Saji S."/>
            <person name="Sakaguchi M."/>
            <person name="Sakai K."/>
            <person name="Shibata M."/>
            <person name="Shimokawa T."/>
            <person name="Song J."/>
            <person name="Takazaki Y."/>
            <person name="Terasawa K."/>
            <person name="Tsugane M."/>
            <person name="Tsuji K."/>
            <person name="Ueda S."/>
            <person name="Waki K."/>
            <person name="Yamagata H."/>
            <person name="Yamamoto M."/>
            <person name="Yamamoto S."/>
            <person name="Yamane H."/>
            <person name="Yoshiki S."/>
            <person name="Yoshihara R."/>
            <person name="Yukawa K."/>
            <person name="Zhong H."/>
            <person name="Yano M."/>
            <person name="Yuan Q."/>
            <person name="Ouyang S."/>
            <person name="Liu J."/>
            <person name="Jones K.M."/>
            <person name="Gansberger K."/>
            <person name="Moffat K."/>
            <person name="Hill J."/>
            <person name="Bera J."/>
            <person name="Fadrosh D."/>
            <person name="Jin S."/>
            <person name="Johri S."/>
            <person name="Kim M."/>
            <person name="Overton L."/>
            <person name="Reardon M."/>
            <person name="Tsitrin T."/>
            <person name="Vuong H."/>
            <person name="Weaver B."/>
            <person name="Ciecko A."/>
            <person name="Tallon L."/>
            <person name="Jackson J."/>
            <person name="Pai G."/>
            <person name="Aken S.V."/>
            <person name="Utterback T."/>
            <person name="Reidmuller S."/>
            <person name="Feldblyum T."/>
            <person name="Hsiao J."/>
            <person name="Zismann V."/>
            <person name="Iobst S."/>
            <person name="de Vazeille A.R."/>
            <person name="Buell C.R."/>
            <person name="Ying K."/>
            <person name="Li Y."/>
            <person name="Lu T."/>
            <person name="Huang Y."/>
            <person name="Zhao Q."/>
            <person name="Feng Q."/>
            <person name="Zhang L."/>
            <person name="Zhu J."/>
            <person name="Weng Q."/>
            <person name="Mu J."/>
            <person name="Lu Y."/>
            <person name="Fan D."/>
            <person name="Liu Y."/>
            <person name="Guan J."/>
            <person name="Zhang Y."/>
            <person name="Yu S."/>
            <person name="Liu X."/>
            <person name="Zhang Y."/>
            <person name="Hong G."/>
            <person name="Han B."/>
            <person name="Choisne N."/>
            <person name="Demange N."/>
            <person name="Orjeda G."/>
            <person name="Samain S."/>
            <person name="Cattolico L."/>
            <person name="Pelletier E."/>
            <person name="Couloux A."/>
            <person name="Segurens B."/>
            <person name="Wincker P."/>
            <person name="D'Hont A."/>
            <person name="Scarpelli C."/>
            <person name="Weissenbach J."/>
            <person name="Salanoubat M."/>
            <person name="Quetier F."/>
            <person name="Yu Y."/>
            <person name="Kim H.R."/>
            <person name="Rambo T."/>
            <person name="Currie J."/>
            <person name="Collura K."/>
            <person name="Luo M."/>
            <person name="Yang T."/>
            <person name="Ammiraju J.S.S."/>
            <person name="Engler F."/>
            <person name="Soderlund C."/>
            <person name="Wing R.A."/>
            <person name="Palmer L.E."/>
            <person name="de la Bastide M."/>
            <person name="Spiegel L."/>
            <person name="Nascimento L."/>
            <person name="Zutavern T."/>
            <person name="O'Shaughnessy A."/>
            <person name="Dike S."/>
            <person name="Dedhia N."/>
            <person name="Preston R."/>
            <person name="Balija V."/>
            <person name="McCombie W.R."/>
            <person name="Chow T."/>
            <person name="Chen H."/>
            <person name="Chung M."/>
            <person name="Chen C."/>
            <person name="Shaw J."/>
            <person name="Wu H."/>
            <person name="Hsiao K."/>
            <person name="Chao Y."/>
            <person name="Chu M."/>
            <person name="Cheng C."/>
            <person name="Hour A."/>
            <person name="Lee P."/>
            <person name="Lin S."/>
            <person name="Lin Y."/>
            <person name="Liou J."/>
            <person name="Liu S."/>
            <person name="Hsing Y."/>
            <person name="Raghuvanshi S."/>
            <person name="Mohanty A."/>
            <person name="Bharti A.K."/>
            <person name="Gaur A."/>
            <person name="Gupta V."/>
            <person name="Kumar D."/>
            <person name="Ravi V."/>
            <person name="Vij S."/>
            <person name="Kapur A."/>
            <person name="Khurana P."/>
            <person name="Khurana P."/>
            <person name="Khurana J.P."/>
            <person name="Tyagi A.K."/>
            <person name="Gaikwad K."/>
            <person name="Singh A."/>
            <person name="Dalal V."/>
            <person name="Srivastava S."/>
            <person name="Dixit A."/>
            <person name="Pal A.K."/>
            <person name="Ghazi I.A."/>
            <person name="Yadav M."/>
            <person name="Pandit A."/>
            <person name="Bhargava A."/>
            <person name="Sureshbabu K."/>
            <person name="Batra K."/>
            <person name="Sharma T.R."/>
            <person name="Mohapatra T."/>
            <person name="Singh N.K."/>
            <person name="Messing J."/>
            <person name="Nelson A.B."/>
            <person name="Fuks G."/>
            <person name="Kavchok S."/>
            <person name="Keizer G."/>
            <person name="Linton E."/>
            <person name="Llaca V."/>
            <person name="Song R."/>
            <person name="Tanyolac B."/>
            <person name="Young S."/>
            <person name="Ho-Il K."/>
            <person name="Hahn J.H."/>
            <person name="Sangsakoo G."/>
            <person name="Vanavichit A."/>
            <person name="de Mattos Luiz.A.T."/>
            <person name="Zimmer P.D."/>
            <person name="Malone G."/>
            <person name="Dellagostin O."/>
            <person name="de Oliveira A.C."/>
            <person name="Bevan M."/>
            <person name="Bancroft I."/>
            <person name="Minx P."/>
            <person name="Cordum H."/>
            <person name="Wilson R."/>
            <person name="Cheng Z."/>
            <person name="Jin W."/>
            <person name="Jiang J."/>
            <person name="Leong S.A."/>
            <person name="Iwama H."/>
            <person name="Gojobori T."/>
            <person name="Itoh T."/>
            <person name="Niimura Y."/>
            <person name="Fujii Y."/>
            <person name="Habara T."/>
            <person name="Sakai H."/>
            <person name="Sato Y."/>
            <person name="Wilson G."/>
            <person name="Kumar K."/>
            <person name="McCouch S."/>
            <person name="Juretic N."/>
            <person name="Hoen D."/>
            <person name="Wright S."/>
            <person name="Bruskiewich R."/>
            <person name="Bureau T."/>
            <person name="Miyao A."/>
            <person name="Hirochika H."/>
            <person name="Nishikawa T."/>
            <person name="Kadowaki K."/>
            <person name="Sugiura M."/>
            <person name="Burr B."/>
            <person name="Sasaki T."/>
        </authorList>
    </citation>
    <scope>NUCLEOTIDE SEQUENCE [LARGE SCALE GENOMIC DNA]</scope>
    <source>
        <strain evidence="3">cv. Nipponbare</strain>
    </source>
</reference>
<feature type="compositionally biased region" description="Basic residues" evidence="1">
    <location>
        <begin position="148"/>
        <end position="169"/>
    </location>
</feature>
<organism evidence="2 3">
    <name type="scientific">Oryza sativa subsp. japonica</name>
    <name type="common">Rice</name>
    <dbReference type="NCBI Taxonomy" id="39947"/>
    <lineage>
        <taxon>Eukaryota</taxon>
        <taxon>Viridiplantae</taxon>
        <taxon>Streptophyta</taxon>
        <taxon>Embryophyta</taxon>
        <taxon>Tracheophyta</taxon>
        <taxon>Spermatophyta</taxon>
        <taxon>Magnoliopsida</taxon>
        <taxon>Liliopsida</taxon>
        <taxon>Poales</taxon>
        <taxon>Poaceae</taxon>
        <taxon>BOP clade</taxon>
        <taxon>Oryzoideae</taxon>
        <taxon>Oryzeae</taxon>
        <taxon>Oryzinae</taxon>
        <taxon>Oryza</taxon>
        <taxon>Oryza sativa</taxon>
    </lineage>
</organism>
<feature type="compositionally biased region" description="Polar residues" evidence="1">
    <location>
        <begin position="120"/>
        <end position="131"/>
    </location>
</feature>
<reference evidence="3" key="2">
    <citation type="journal article" date="2008" name="Nucleic Acids Res.">
        <title>The rice annotation project database (RAP-DB): 2008 update.</title>
        <authorList>
            <consortium name="The rice annotation project (RAP)"/>
        </authorList>
    </citation>
    <scope>GENOME REANNOTATION</scope>
    <source>
        <strain evidence="3">cv. Nipponbare</strain>
    </source>
</reference>
<dbReference type="CDD" id="cd09272">
    <property type="entry name" value="RNase_HI_RT_Ty1"/>
    <property type="match status" value="1"/>
</dbReference>
<name>Q7Y0F5_ORYSJ</name>
<dbReference type="PANTHER" id="PTHR11439:SF467">
    <property type="entry name" value="INTEGRASE CATALYTIC DOMAIN-CONTAINING PROTEIN"/>
    <property type="match status" value="1"/>
</dbReference>
<dbReference type="EMBL" id="AC133932">
    <property type="protein sequence ID" value="AAP50929.1"/>
    <property type="molecule type" value="Genomic_DNA"/>
</dbReference>
<protein>
    <submittedName>
        <fullName evidence="2">Polyprotein</fullName>
    </submittedName>
</protein>